<comment type="caution">
    <text evidence="2">The sequence shown here is derived from an EMBL/GenBank/DDBJ whole genome shotgun (WGS) entry which is preliminary data.</text>
</comment>
<name>A0A1R1PQ51_ZANCU</name>
<dbReference type="OrthoDB" id="4080456at2759"/>
<evidence type="ECO:0000313" key="3">
    <source>
        <dbReference type="Proteomes" id="UP000188320"/>
    </source>
</evidence>
<sequence>MYHLKMEEPEKKYFKWKENICAKFDKYWDYLMPEKIRTPTWHNTVAGCISTHNALFKSGFEETQQNGYWALAHLEKPCRDGFSSSTRLKETNKELKTGIKSEGKGGVNGSGTGANRKKKKKRPNTEGEKGGEEVTSGKVKIYYESEGSSIDEDIILSDGEGWSSDKSVEEYNHSKQLFIQTYTYKKSGITQKLR</sequence>
<feature type="region of interest" description="Disordered" evidence="1">
    <location>
        <begin position="93"/>
        <end position="134"/>
    </location>
</feature>
<gene>
    <name evidence="2" type="ORF">AX774_g3415</name>
</gene>
<reference evidence="3" key="1">
    <citation type="submission" date="2017-01" db="EMBL/GenBank/DDBJ databases">
        <authorList>
            <person name="Wang Y."/>
            <person name="White M."/>
            <person name="Kvist S."/>
            <person name="Moncalvo J.-M."/>
        </authorList>
    </citation>
    <scope>NUCLEOTIDE SEQUENCE [LARGE SCALE GENOMIC DNA]</scope>
    <source>
        <strain evidence="3">COL-18-3</strain>
    </source>
</reference>
<feature type="compositionally biased region" description="Basic and acidic residues" evidence="1">
    <location>
        <begin position="93"/>
        <end position="103"/>
    </location>
</feature>
<feature type="compositionally biased region" description="Basic and acidic residues" evidence="1">
    <location>
        <begin position="123"/>
        <end position="132"/>
    </location>
</feature>
<proteinExistence type="predicted"/>
<evidence type="ECO:0000256" key="1">
    <source>
        <dbReference type="SAM" id="MobiDB-lite"/>
    </source>
</evidence>
<dbReference type="EMBL" id="LSSK01000518">
    <property type="protein sequence ID" value="OMH83078.1"/>
    <property type="molecule type" value="Genomic_DNA"/>
</dbReference>
<organism evidence="2 3">
    <name type="scientific">Zancudomyces culisetae</name>
    <name type="common">Gut fungus</name>
    <name type="synonym">Smittium culisetae</name>
    <dbReference type="NCBI Taxonomy" id="1213189"/>
    <lineage>
        <taxon>Eukaryota</taxon>
        <taxon>Fungi</taxon>
        <taxon>Fungi incertae sedis</taxon>
        <taxon>Zoopagomycota</taxon>
        <taxon>Kickxellomycotina</taxon>
        <taxon>Harpellomycetes</taxon>
        <taxon>Harpellales</taxon>
        <taxon>Legeriomycetaceae</taxon>
        <taxon>Zancudomyces</taxon>
    </lineage>
</organism>
<accession>A0A1R1PQ51</accession>
<protein>
    <submittedName>
        <fullName evidence="2">Cysteine-rich protein 2-binding protein</fullName>
    </submittedName>
</protein>
<keyword evidence="3" id="KW-1185">Reference proteome</keyword>
<evidence type="ECO:0000313" key="2">
    <source>
        <dbReference type="EMBL" id="OMH83078.1"/>
    </source>
</evidence>
<dbReference type="Proteomes" id="UP000188320">
    <property type="component" value="Unassembled WGS sequence"/>
</dbReference>
<dbReference type="AlphaFoldDB" id="A0A1R1PQ51"/>
<dbReference type="Gene3D" id="3.90.980.20">
    <property type="match status" value="1"/>
</dbReference>